<accession>A0A8T1VE33</accession>
<dbReference type="OrthoDB" id="102865at2759"/>
<organism evidence="1 2">
    <name type="scientific">Phytophthora pseudosyringae</name>
    <dbReference type="NCBI Taxonomy" id="221518"/>
    <lineage>
        <taxon>Eukaryota</taxon>
        <taxon>Sar</taxon>
        <taxon>Stramenopiles</taxon>
        <taxon>Oomycota</taxon>
        <taxon>Peronosporomycetes</taxon>
        <taxon>Peronosporales</taxon>
        <taxon>Peronosporaceae</taxon>
        <taxon>Phytophthora</taxon>
    </lineage>
</organism>
<name>A0A8T1VE33_9STRA</name>
<dbReference type="Proteomes" id="UP000694044">
    <property type="component" value="Unassembled WGS sequence"/>
</dbReference>
<evidence type="ECO:0000313" key="1">
    <source>
        <dbReference type="EMBL" id="KAG7379385.1"/>
    </source>
</evidence>
<protein>
    <submittedName>
        <fullName evidence="1">Uncharacterized protein</fullName>
    </submittedName>
</protein>
<keyword evidence="2" id="KW-1185">Reference proteome</keyword>
<proteinExistence type="predicted"/>
<sequence length="331" mass="36947">MVAGLNHILEITTKPELVHALDPIRKISLELQQYRAEQFPDYLQDMQNDVKSVKYLQQIGTVDSNGLAKSIHFLLDQLRQDCTEYSSKPAPRTEEQWRQLAMMCDRLSTWIKHVPLPDDQFPTKYLTQTIQMLGAFDAHFPKRIPVGLLENMMSMAQNTKANYTSSGIVGNAVSISASSAINNCVDFDVGENKIPGVDQQFVAGLSSCGGHDETHRESALIIGNPGDENKTAADLANSNEDEVAQIQTIPTSEDQASEKELESHVKFVRRVAARSINDFQRSIKAGNCTAEGTTKFRNTFVRMVVVVTTHYPKDCRRLWLQQMAAACTTIL</sequence>
<evidence type="ECO:0000313" key="2">
    <source>
        <dbReference type="Proteomes" id="UP000694044"/>
    </source>
</evidence>
<dbReference type="AlphaFoldDB" id="A0A8T1VE33"/>
<gene>
    <name evidence="1" type="ORF">PHYPSEUDO_008677</name>
</gene>
<comment type="caution">
    <text evidence="1">The sequence shown here is derived from an EMBL/GenBank/DDBJ whole genome shotgun (WGS) entry which is preliminary data.</text>
</comment>
<dbReference type="EMBL" id="JAGDFM010000352">
    <property type="protein sequence ID" value="KAG7379385.1"/>
    <property type="molecule type" value="Genomic_DNA"/>
</dbReference>
<reference evidence="1" key="1">
    <citation type="submission" date="2021-02" db="EMBL/GenBank/DDBJ databases">
        <authorList>
            <person name="Palmer J.M."/>
        </authorList>
    </citation>
    <scope>NUCLEOTIDE SEQUENCE</scope>
    <source>
        <strain evidence="1">SCRP734</strain>
    </source>
</reference>